<evidence type="ECO:0000313" key="2">
    <source>
        <dbReference type="Proteomes" id="UP000027471"/>
    </source>
</evidence>
<proteinExistence type="predicted"/>
<dbReference type="EMBL" id="AUNB01000057">
    <property type="protein sequence ID" value="KEO54807.1"/>
    <property type="molecule type" value="Genomic_DNA"/>
</dbReference>
<organism evidence="1 2">
    <name type="scientific">Thioclava indica</name>
    <dbReference type="NCBI Taxonomy" id="1353528"/>
    <lineage>
        <taxon>Bacteria</taxon>
        <taxon>Pseudomonadati</taxon>
        <taxon>Pseudomonadota</taxon>
        <taxon>Alphaproteobacteria</taxon>
        <taxon>Rhodobacterales</taxon>
        <taxon>Paracoccaceae</taxon>
        <taxon>Thioclava</taxon>
    </lineage>
</organism>
<name>A0A074JZM4_9RHOB</name>
<keyword evidence="2" id="KW-1185">Reference proteome</keyword>
<comment type="caution">
    <text evidence="1">The sequence shown here is derived from an EMBL/GenBank/DDBJ whole genome shotgun (WGS) entry which is preliminary data.</text>
</comment>
<reference evidence="1 2" key="1">
    <citation type="journal article" date="2015" name="Antonie Van Leeuwenhoek">
        <title>Thioclava indica sp. nov., isolated from surface seawater of the Indian Ocean.</title>
        <authorList>
            <person name="Liu Y."/>
            <person name="Lai Q."/>
            <person name="Du J."/>
            <person name="Xu H."/>
            <person name="Jiang L."/>
            <person name="Shao Z."/>
        </authorList>
    </citation>
    <scope>NUCLEOTIDE SEQUENCE [LARGE SCALE GENOMIC DNA]</scope>
    <source>
        <strain evidence="1 2">DT23-4</strain>
    </source>
</reference>
<accession>A0A074JZM4</accession>
<sequence>MASTLTTMAHSDAVGRAIHAINRAHRLKTWASPSEQFVLVANGPQEIQRPNSLTIFARMLLCIFEPNLCLE</sequence>
<evidence type="ECO:0000313" key="1">
    <source>
        <dbReference type="EMBL" id="KEO54807.1"/>
    </source>
</evidence>
<dbReference type="Proteomes" id="UP000027471">
    <property type="component" value="Unassembled WGS sequence"/>
</dbReference>
<gene>
    <name evidence="1" type="ORF">DT23_18100</name>
</gene>
<protein>
    <submittedName>
        <fullName evidence="1">Uncharacterized protein</fullName>
    </submittedName>
</protein>
<dbReference type="AlphaFoldDB" id="A0A074JZM4"/>
<dbReference type="STRING" id="1353528.DT23_18100"/>